<evidence type="ECO:0000256" key="7">
    <source>
        <dbReference type="ARBA" id="ARBA00023306"/>
    </source>
</evidence>
<keyword evidence="4" id="KW-0498">Mitosis</keyword>
<gene>
    <name evidence="9" type="primary">MPUL0A12890</name>
    <name evidence="9" type="ORF">METSCH_A12890</name>
</gene>
<keyword evidence="10" id="KW-1185">Reference proteome</keyword>
<keyword evidence="7" id="KW-0131">Cell cycle</keyword>
<dbReference type="AlphaFoldDB" id="A0A4V1ADR6"/>
<sequence>MVIVDPSMHEYSFEPHRRNGSSLKRLIALSRREVSFQPQKKQRKLDKKKDPESPSSRLSLVHILTSSRPSTAKDRDIEQNRSNNDVSASLPPISASKFYEIPKSSLEKQYERNLEKFVPIDMSDDFDPLELECTTQDHENVQQPSHQRLKRADEAIIDQGLKLSEKVVMNLDEVLLSVAKEREFHVMYFIHASDSFLTKAHSLVLGANDVCGARVYYNFVKLAIKALNILLNEYGSSLNPHLELIIYQKLGMLYLKETQCLDKAEQFMSMSISMAKKHHLDNIRVVSEFLYCQVLEALDHTSLLPFLADKQAYYEKEGYLNIAKLYSMMKMKQLVVGATTLGLANFTSHSSETEPHPHITTLSLIHDASINLYRGSSSSARASIEKAQSSIMNGNSPPQLVALGHLTMLSFCAQVDDVNLGKACVDVLSELISLQRDENWVKWRDDGIFDIEIPLFAETSQATAFHVQWLTSDEFVILFYFLHGTLGLTNYLDFEQTKKILSFCLHITNIQLGQLTEIGSNSRSFRVSYLSDRIVRLGYIRYSTIFYQLWIEMRGNDFGSISSIKSFLDCFDGENFTKEEMCYYALLVPKYLYLAALYYHSRGDLSAAKYYYIRVRKAFCGPLDTDSAKISTLQNSLGIGCEALMPRTSANELYLILTIQLGLIVERDVLSLSSNRFSRALVKSKLITCHSLLYDLLSDLHSALTEDYPRDLKSARHHQSSGLLQLYHNIVLLLRLQKDVLTQITTQHIDQLARVDKIMCESSLHGYVKVLFHYLLYTLSTSLEARTEHLEKTISSMTETDEQSLYLGVLLLSNDDACSLFLSSAAYIRLKENIALAQEKLVRRLELASLNDQI</sequence>
<organism evidence="9 10">
    <name type="scientific">Metschnikowia aff. pulcherrima</name>
    <dbReference type="NCBI Taxonomy" id="2163413"/>
    <lineage>
        <taxon>Eukaryota</taxon>
        <taxon>Fungi</taxon>
        <taxon>Dikarya</taxon>
        <taxon>Ascomycota</taxon>
        <taxon>Saccharomycotina</taxon>
        <taxon>Pichiomycetes</taxon>
        <taxon>Metschnikowiaceae</taxon>
        <taxon>Metschnikowia</taxon>
    </lineage>
</organism>
<dbReference type="GO" id="GO:0005634">
    <property type="term" value="C:nucleus"/>
    <property type="evidence" value="ECO:0007669"/>
    <property type="project" value="UniProtKB-SubCell"/>
</dbReference>
<reference evidence="10" key="1">
    <citation type="submission" date="2019-03" db="EMBL/GenBank/DDBJ databases">
        <title>Snf2 controls pulcherriminic acid biosynthesis and connects pigmentation and antifungal activity of the yeast Metschnikowia pulcherrima.</title>
        <authorList>
            <person name="Gore-Lloyd D."/>
            <person name="Sumann I."/>
            <person name="Brachmann A.O."/>
            <person name="Schneeberger K."/>
            <person name="Ortiz-Merino R.A."/>
            <person name="Moreno-Beltran M."/>
            <person name="Schlaefli M."/>
            <person name="Kirner P."/>
            <person name="Santos Kron A."/>
            <person name="Wolfe K.H."/>
            <person name="Piel J."/>
            <person name="Ahrens C.H."/>
            <person name="Henk D."/>
            <person name="Freimoser F.M."/>
        </authorList>
    </citation>
    <scope>NUCLEOTIDE SEQUENCE [LARGE SCALE GENOMIC DNA]</scope>
    <source>
        <strain evidence="10">APC 1.2</strain>
    </source>
</reference>
<dbReference type="GO" id="GO:0007064">
    <property type="term" value="P:mitotic sister chromatid cohesion"/>
    <property type="evidence" value="ECO:0007669"/>
    <property type="project" value="InterPro"/>
</dbReference>
<evidence type="ECO:0000256" key="3">
    <source>
        <dbReference type="ARBA" id="ARBA00022618"/>
    </source>
</evidence>
<evidence type="ECO:0000256" key="1">
    <source>
        <dbReference type="ARBA" id="ARBA00004123"/>
    </source>
</evidence>
<keyword evidence="5" id="KW-0159">Chromosome partition</keyword>
<dbReference type="Proteomes" id="UP000292447">
    <property type="component" value="Chromosome I"/>
</dbReference>
<evidence type="ECO:0000256" key="8">
    <source>
        <dbReference type="SAM" id="MobiDB-lite"/>
    </source>
</evidence>
<accession>A0A4V1ADR6</accession>
<keyword evidence="3" id="KW-0132">Cell division</keyword>
<evidence type="ECO:0000313" key="10">
    <source>
        <dbReference type="Proteomes" id="UP000292447"/>
    </source>
</evidence>
<evidence type="ECO:0000256" key="5">
    <source>
        <dbReference type="ARBA" id="ARBA00022829"/>
    </source>
</evidence>
<evidence type="ECO:0000256" key="6">
    <source>
        <dbReference type="ARBA" id="ARBA00023242"/>
    </source>
</evidence>
<evidence type="ECO:0000313" key="9">
    <source>
        <dbReference type="EMBL" id="QBM86643.1"/>
    </source>
</evidence>
<evidence type="ECO:0000256" key="4">
    <source>
        <dbReference type="ARBA" id="ARBA00022776"/>
    </source>
</evidence>
<dbReference type="Pfam" id="PF10345">
    <property type="entry name" value="Cohesin_load"/>
    <property type="match status" value="1"/>
</dbReference>
<dbReference type="STRING" id="2163413.A0A4V1ADR6"/>
<feature type="region of interest" description="Disordered" evidence="8">
    <location>
        <begin position="32"/>
        <end position="89"/>
    </location>
</feature>
<dbReference type="EMBL" id="CP034456">
    <property type="protein sequence ID" value="QBM86643.1"/>
    <property type="molecule type" value="Genomic_DNA"/>
</dbReference>
<protein>
    <submittedName>
        <fullName evidence="9">Cohesin loading factor</fullName>
    </submittedName>
</protein>
<dbReference type="GO" id="GO:0007059">
    <property type="term" value="P:chromosome segregation"/>
    <property type="evidence" value="ECO:0007669"/>
    <property type="project" value="UniProtKB-KW"/>
</dbReference>
<comment type="similarity">
    <text evidence="2">Belongs to the SCC4/mau-2 family.</text>
</comment>
<dbReference type="InterPro" id="IPR019440">
    <property type="entry name" value="MAU2"/>
</dbReference>
<keyword evidence="6" id="KW-0539">Nucleus</keyword>
<proteinExistence type="inferred from homology"/>
<feature type="compositionally biased region" description="Polar residues" evidence="8">
    <location>
        <begin position="53"/>
        <end position="70"/>
    </location>
</feature>
<dbReference type="GO" id="GO:0051301">
    <property type="term" value="P:cell division"/>
    <property type="evidence" value="ECO:0007669"/>
    <property type="project" value="UniProtKB-KW"/>
</dbReference>
<comment type="subcellular location">
    <subcellularLocation>
        <location evidence="1">Nucleus</location>
    </subcellularLocation>
</comment>
<name>A0A4V1ADR6_9ASCO</name>
<evidence type="ECO:0000256" key="2">
    <source>
        <dbReference type="ARBA" id="ARBA00008585"/>
    </source>
</evidence>